<keyword evidence="3" id="KW-1185">Reference proteome</keyword>
<dbReference type="Pfam" id="PF00106">
    <property type="entry name" value="adh_short"/>
    <property type="match status" value="1"/>
</dbReference>
<dbReference type="Proteomes" id="UP001152300">
    <property type="component" value="Unassembled WGS sequence"/>
</dbReference>
<dbReference type="SUPFAM" id="SSF51735">
    <property type="entry name" value="NAD(P)-binding Rossmann-fold domains"/>
    <property type="match status" value="1"/>
</dbReference>
<protein>
    <recommendedName>
        <fullName evidence="4">Short chain dehydrogenase</fullName>
    </recommendedName>
</protein>
<dbReference type="PANTHER" id="PTHR45458:SF1">
    <property type="entry name" value="SHORT CHAIN DEHYDROGENASE"/>
    <property type="match status" value="1"/>
</dbReference>
<accession>A0A9X0AWF1</accession>
<evidence type="ECO:0008006" key="4">
    <source>
        <dbReference type="Google" id="ProtNLM"/>
    </source>
</evidence>
<dbReference type="OrthoDB" id="5296at2759"/>
<dbReference type="Gene3D" id="3.40.50.720">
    <property type="entry name" value="NAD(P)-binding Rossmann-like Domain"/>
    <property type="match status" value="1"/>
</dbReference>
<organism evidence="2 3">
    <name type="scientific">Sclerotinia nivalis</name>
    <dbReference type="NCBI Taxonomy" id="352851"/>
    <lineage>
        <taxon>Eukaryota</taxon>
        <taxon>Fungi</taxon>
        <taxon>Dikarya</taxon>
        <taxon>Ascomycota</taxon>
        <taxon>Pezizomycotina</taxon>
        <taxon>Leotiomycetes</taxon>
        <taxon>Helotiales</taxon>
        <taxon>Sclerotiniaceae</taxon>
        <taxon>Sclerotinia</taxon>
    </lineage>
</organism>
<dbReference type="AlphaFoldDB" id="A0A9X0AWF1"/>
<dbReference type="InterPro" id="IPR052184">
    <property type="entry name" value="SDR_enzymes"/>
</dbReference>
<dbReference type="EMBL" id="JAPEIS010000001">
    <property type="protein sequence ID" value="KAJ8069653.1"/>
    <property type="molecule type" value="Genomic_DNA"/>
</dbReference>
<evidence type="ECO:0000313" key="3">
    <source>
        <dbReference type="Proteomes" id="UP001152300"/>
    </source>
</evidence>
<dbReference type="PRINTS" id="PR00081">
    <property type="entry name" value="GDHRDH"/>
</dbReference>
<name>A0A9X0AWF1_9HELO</name>
<proteinExistence type="inferred from homology"/>
<reference evidence="2" key="1">
    <citation type="submission" date="2022-11" db="EMBL/GenBank/DDBJ databases">
        <title>Genome Resource of Sclerotinia nivalis Strain SnTB1, a Plant Pathogen Isolated from American Ginseng.</title>
        <authorList>
            <person name="Fan S."/>
        </authorList>
    </citation>
    <scope>NUCLEOTIDE SEQUENCE</scope>
    <source>
        <strain evidence="2">SnTB1</strain>
    </source>
</reference>
<dbReference type="GO" id="GO:0016616">
    <property type="term" value="F:oxidoreductase activity, acting on the CH-OH group of donors, NAD or NADP as acceptor"/>
    <property type="evidence" value="ECO:0007669"/>
    <property type="project" value="TreeGrafter"/>
</dbReference>
<dbReference type="InterPro" id="IPR002347">
    <property type="entry name" value="SDR_fam"/>
</dbReference>
<evidence type="ECO:0000313" key="2">
    <source>
        <dbReference type="EMBL" id="KAJ8069653.1"/>
    </source>
</evidence>
<dbReference type="InterPro" id="IPR036291">
    <property type="entry name" value="NAD(P)-bd_dom_sf"/>
</dbReference>
<comment type="similarity">
    <text evidence="1">Belongs to the short-chain dehydrogenases/reductases (SDR) family.</text>
</comment>
<evidence type="ECO:0000256" key="1">
    <source>
        <dbReference type="RuleBase" id="RU000363"/>
    </source>
</evidence>
<comment type="caution">
    <text evidence="2">The sequence shown here is derived from an EMBL/GenBank/DDBJ whole genome shotgun (WGS) entry which is preliminary data.</text>
</comment>
<gene>
    <name evidence="2" type="ORF">OCU04_000086</name>
</gene>
<sequence>MSTSKSVLIVGANRGIGLNLLEATGAKILEIDFLDEKSIANSAKDFGNQRLDVLLNVGGLPSKPKSWRDQTPELFTERFQVMAVGPFLTIKHFLPNLEKSNTARVVNISSAFGSVTDNTFGTCMAYRAAKSALNQVTMTYARELEKEGKNITFACMEPGFLPTRLTEYDSVDYMETCIAGIVKVVEGLTMADNGQFIEWSGKRLQY</sequence>
<dbReference type="PRINTS" id="PR00080">
    <property type="entry name" value="SDRFAMILY"/>
</dbReference>
<dbReference type="PANTHER" id="PTHR45458">
    <property type="entry name" value="SHORT-CHAIN DEHYDROGENASE/REDUCTASE SDR"/>
    <property type="match status" value="1"/>
</dbReference>